<accession>A0ABQ3PAY3</accession>
<comment type="similarity">
    <text evidence="1 2">Belongs to the cytochrome P450 family.</text>
</comment>
<dbReference type="PRINTS" id="PR00385">
    <property type="entry name" value="P450"/>
</dbReference>
<keyword evidence="2" id="KW-0503">Monooxygenase</keyword>
<evidence type="ECO:0000256" key="1">
    <source>
        <dbReference type="ARBA" id="ARBA00010617"/>
    </source>
</evidence>
<reference evidence="4" key="1">
    <citation type="submission" date="2024-05" db="EMBL/GenBank/DDBJ databases">
        <title>Whole genome shotgun sequence of Streptomyces hydrogenans NBRC 13475.</title>
        <authorList>
            <person name="Komaki H."/>
            <person name="Tamura T."/>
        </authorList>
    </citation>
    <scope>NUCLEOTIDE SEQUENCE</scope>
    <source>
        <strain evidence="4">NBRC 13475</strain>
    </source>
</reference>
<keyword evidence="2" id="KW-0349">Heme</keyword>
<dbReference type="InterPro" id="IPR001128">
    <property type="entry name" value="Cyt_P450"/>
</dbReference>
<evidence type="ECO:0000256" key="3">
    <source>
        <dbReference type="SAM" id="MobiDB-lite"/>
    </source>
</evidence>
<name>A0ABQ3PAY3_9ACTN</name>
<dbReference type="PANTHER" id="PTHR46696">
    <property type="entry name" value="P450, PUTATIVE (EUROFUNG)-RELATED"/>
    <property type="match status" value="1"/>
</dbReference>
<feature type="compositionally biased region" description="Basic and acidic residues" evidence="3">
    <location>
        <begin position="7"/>
        <end position="26"/>
    </location>
</feature>
<dbReference type="PROSITE" id="PS00086">
    <property type="entry name" value="CYTOCHROME_P450"/>
    <property type="match status" value="1"/>
</dbReference>
<keyword evidence="2" id="KW-0479">Metal-binding</keyword>
<gene>
    <name evidence="4" type="ORF">Shyd_35630</name>
</gene>
<dbReference type="InterPro" id="IPR017972">
    <property type="entry name" value="Cyt_P450_CS"/>
</dbReference>
<dbReference type="GeneID" id="94007543"/>
<protein>
    <submittedName>
        <fullName evidence="4">Cytochrome P450</fullName>
    </submittedName>
</protein>
<dbReference type="Gene3D" id="1.10.630.10">
    <property type="entry name" value="Cytochrome P450"/>
    <property type="match status" value="1"/>
</dbReference>
<evidence type="ECO:0000313" key="4">
    <source>
        <dbReference type="EMBL" id="GHI22192.1"/>
    </source>
</evidence>
<comment type="caution">
    <text evidence="4">The sequence shown here is derived from an EMBL/GenBank/DDBJ whole genome shotgun (WGS) entry which is preliminary data.</text>
</comment>
<dbReference type="PANTHER" id="PTHR46696:SF6">
    <property type="entry name" value="P450, PUTATIVE (EUROFUNG)-RELATED"/>
    <property type="match status" value="1"/>
</dbReference>
<dbReference type="PRINTS" id="PR00359">
    <property type="entry name" value="BP450"/>
</dbReference>
<dbReference type="Pfam" id="PF00067">
    <property type="entry name" value="p450"/>
    <property type="match status" value="1"/>
</dbReference>
<dbReference type="Proteomes" id="UP001052739">
    <property type="component" value="Unassembled WGS sequence"/>
</dbReference>
<keyword evidence="2" id="KW-0408">Iron</keyword>
<dbReference type="SUPFAM" id="SSF48264">
    <property type="entry name" value="Cytochrome P450"/>
    <property type="match status" value="1"/>
</dbReference>
<evidence type="ECO:0000256" key="2">
    <source>
        <dbReference type="RuleBase" id="RU000461"/>
    </source>
</evidence>
<feature type="region of interest" description="Disordered" evidence="3">
    <location>
        <begin position="1"/>
        <end position="49"/>
    </location>
</feature>
<dbReference type="InterPro" id="IPR002397">
    <property type="entry name" value="Cyt_P450_B"/>
</dbReference>
<sequence length="423" mass="45046">MPQTTVPDHRGRAERPEEPGRPDRAVDGAGEPPRFPLPNTTPWRPSPGFAALREERPLCPVRLPTGSDAVLVTGYADNRALLADERFSRAAAARAGAPRARRIPLDATSLTTLDGAEHARLRSAVARAFTHRRVKALAPVVRAEADRQAAGLARAGRPADLVAGFTRPFSLGVIGGLLGVSVPDLPAFRAMTEAYLSVDGHTPEEMLRAVAGLKELLGEVVARRRAEPTDDVLGVLAADRSATALSDAEIVTFGTTLLVAGYETTAALIANAAVALFTHPEQWAAVRAAGGLSPRAVEELLRYTAISVGGGTLRVTVEDVELPGGTVPAGTAVQPATTAANHDPRVFEDPDVLDLEREHNPHLAFGHGVHYCLGANLARLELTAAFEALLSRFPGLLPAEPPERIRWEERKMIRGPLALPVTW</sequence>
<organism evidence="4 5">
    <name type="scientific">Streptomyces hydrogenans</name>
    <dbReference type="NCBI Taxonomy" id="1873719"/>
    <lineage>
        <taxon>Bacteria</taxon>
        <taxon>Bacillati</taxon>
        <taxon>Actinomycetota</taxon>
        <taxon>Actinomycetes</taxon>
        <taxon>Kitasatosporales</taxon>
        <taxon>Streptomycetaceae</taxon>
        <taxon>Streptomyces</taxon>
    </lineage>
</organism>
<proteinExistence type="inferred from homology"/>
<evidence type="ECO:0000313" key="5">
    <source>
        <dbReference type="Proteomes" id="UP001052739"/>
    </source>
</evidence>
<dbReference type="EMBL" id="BNDW01000019">
    <property type="protein sequence ID" value="GHI22192.1"/>
    <property type="molecule type" value="Genomic_DNA"/>
</dbReference>
<dbReference type="RefSeq" id="WP_226651760.1">
    <property type="nucleotide sequence ID" value="NZ_BNDW01000019.1"/>
</dbReference>
<keyword evidence="5" id="KW-1185">Reference proteome</keyword>
<keyword evidence="2" id="KW-0560">Oxidoreductase</keyword>
<dbReference type="CDD" id="cd11031">
    <property type="entry name" value="Cyp158A-like"/>
    <property type="match status" value="1"/>
</dbReference>
<dbReference type="InterPro" id="IPR036396">
    <property type="entry name" value="Cyt_P450_sf"/>
</dbReference>